<dbReference type="SUPFAM" id="SSF55174">
    <property type="entry name" value="Alpha-L RNA-binding motif"/>
    <property type="match status" value="1"/>
</dbReference>
<keyword evidence="1 9" id="KW-0963">Cytoplasm</keyword>
<evidence type="ECO:0000259" key="11">
    <source>
        <dbReference type="SMART" id="SM00363"/>
    </source>
</evidence>
<dbReference type="EC" id="6.1.1.1" evidence="9"/>
<evidence type="ECO:0000256" key="2">
    <source>
        <dbReference type="ARBA" id="ARBA00022598"/>
    </source>
</evidence>
<dbReference type="GO" id="GO:0005829">
    <property type="term" value="C:cytosol"/>
    <property type="evidence" value="ECO:0007669"/>
    <property type="project" value="TreeGrafter"/>
</dbReference>
<dbReference type="AlphaFoldDB" id="A0A518BKE9"/>
<gene>
    <name evidence="9 12" type="primary">tyrS</name>
    <name evidence="12" type="ORF">Pla133_25340</name>
</gene>
<dbReference type="Gene3D" id="3.10.290.10">
    <property type="entry name" value="RNA-binding S4 domain"/>
    <property type="match status" value="1"/>
</dbReference>
<dbReference type="PANTHER" id="PTHR11766">
    <property type="entry name" value="TYROSYL-TRNA SYNTHETASE"/>
    <property type="match status" value="1"/>
</dbReference>
<dbReference type="SUPFAM" id="SSF52374">
    <property type="entry name" value="Nucleotidylyl transferase"/>
    <property type="match status" value="1"/>
</dbReference>
<comment type="subcellular location">
    <subcellularLocation>
        <location evidence="9">Cytoplasm</location>
    </subcellularLocation>
</comment>
<dbReference type="Pfam" id="PF01479">
    <property type="entry name" value="S4"/>
    <property type="match status" value="1"/>
</dbReference>
<evidence type="ECO:0000256" key="3">
    <source>
        <dbReference type="ARBA" id="ARBA00022741"/>
    </source>
</evidence>
<dbReference type="InterPro" id="IPR002307">
    <property type="entry name" value="Tyr-tRNA-ligase"/>
</dbReference>
<name>A0A518BKE9_9BACT</name>
<keyword evidence="13" id="KW-1185">Reference proteome</keyword>
<dbReference type="Proteomes" id="UP000316921">
    <property type="component" value="Chromosome"/>
</dbReference>
<evidence type="ECO:0000256" key="4">
    <source>
        <dbReference type="ARBA" id="ARBA00022840"/>
    </source>
</evidence>
<dbReference type="Pfam" id="PF00579">
    <property type="entry name" value="tRNA-synt_1b"/>
    <property type="match status" value="1"/>
</dbReference>
<dbReference type="InterPro" id="IPR002305">
    <property type="entry name" value="aa-tRNA-synth_Ic"/>
</dbReference>
<comment type="function">
    <text evidence="9">Catalyzes the attachment of tyrosine to tRNA(Tyr) in a two-step reaction: tyrosine is first activated by ATP to form Tyr-AMP and then transferred to the acceptor end of tRNA(Tyr).</text>
</comment>
<reference evidence="12 13" key="1">
    <citation type="submission" date="2019-02" db="EMBL/GenBank/DDBJ databases">
        <title>Deep-cultivation of Planctomycetes and their phenomic and genomic characterization uncovers novel biology.</title>
        <authorList>
            <person name="Wiegand S."/>
            <person name="Jogler M."/>
            <person name="Boedeker C."/>
            <person name="Pinto D."/>
            <person name="Vollmers J."/>
            <person name="Rivas-Marin E."/>
            <person name="Kohn T."/>
            <person name="Peeters S.H."/>
            <person name="Heuer A."/>
            <person name="Rast P."/>
            <person name="Oberbeckmann S."/>
            <person name="Bunk B."/>
            <person name="Jeske O."/>
            <person name="Meyerdierks A."/>
            <person name="Storesund J.E."/>
            <person name="Kallscheuer N."/>
            <person name="Luecker S."/>
            <person name="Lage O.M."/>
            <person name="Pohl T."/>
            <person name="Merkel B.J."/>
            <person name="Hornburger P."/>
            <person name="Mueller R.-W."/>
            <person name="Bruemmer F."/>
            <person name="Labrenz M."/>
            <person name="Spormann A.M."/>
            <person name="Op den Camp H."/>
            <person name="Overmann J."/>
            <person name="Amann R."/>
            <person name="Jetten M.S.M."/>
            <person name="Mascher T."/>
            <person name="Medema M.H."/>
            <person name="Devos D.P."/>
            <person name="Kaster A.-K."/>
            <person name="Ovreas L."/>
            <person name="Rohde M."/>
            <person name="Galperin M.Y."/>
            <person name="Jogler C."/>
        </authorList>
    </citation>
    <scope>NUCLEOTIDE SEQUENCE [LARGE SCALE GENOMIC DNA]</scope>
    <source>
        <strain evidence="12 13">Pla133</strain>
    </source>
</reference>
<dbReference type="HAMAP" id="MF_02007">
    <property type="entry name" value="Tyr_tRNA_synth_type2"/>
    <property type="match status" value="1"/>
</dbReference>
<dbReference type="GO" id="GO:0004831">
    <property type="term" value="F:tyrosine-tRNA ligase activity"/>
    <property type="evidence" value="ECO:0007669"/>
    <property type="project" value="UniProtKB-UniRule"/>
</dbReference>
<feature type="domain" description="RNA-binding S4" evidence="11">
    <location>
        <begin position="334"/>
        <end position="397"/>
    </location>
</feature>
<dbReference type="NCBIfam" id="TIGR00234">
    <property type="entry name" value="tyrS"/>
    <property type="match status" value="1"/>
</dbReference>
<dbReference type="Gene3D" id="1.10.240.10">
    <property type="entry name" value="Tyrosyl-Transfer RNA Synthetase"/>
    <property type="match status" value="1"/>
</dbReference>
<keyword evidence="5 10" id="KW-0694">RNA-binding</keyword>
<dbReference type="GO" id="GO:0006437">
    <property type="term" value="P:tyrosyl-tRNA aminoacylation"/>
    <property type="evidence" value="ECO:0007669"/>
    <property type="project" value="UniProtKB-UniRule"/>
</dbReference>
<evidence type="ECO:0000256" key="5">
    <source>
        <dbReference type="ARBA" id="ARBA00022884"/>
    </source>
</evidence>
<dbReference type="CDD" id="cd00805">
    <property type="entry name" value="TyrRS_core"/>
    <property type="match status" value="1"/>
</dbReference>
<feature type="short sequence motif" description="'HIGH' region" evidence="9">
    <location>
        <begin position="43"/>
        <end position="52"/>
    </location>
</feature>
<evidence type="ECO:0000256" key="6">
    <source>
        <dbReference type="ARBA" id="ARBA00022917"/>
    </source>
</evidence>
<evidence type="ECO:0000256" key="7">
    <source>
        <dbReference type="ARBA" id="ARBA00023146"/>
    </source>
</evidence>
<dbReference type="InterPro" id="IPR014729">
    <property type="entry name" value="Rossmann-like_a/b/a_fold"/>
</dbReference>
<dbReference type="PROSITE" id="PS50889">
    <property type="entry name" value="S4"/>
    <property type="match status" value="1"/>
</dbReference>
<feature type="binding site" evidence="9">
    <location>
        <position position="229"/>
    </location>
    <ligand>
        <name>ATP</name>
        <dbReference type="ChEBI" id="CHEBI:30616"/>
    </ligand>
</feature>
<evidence type="ECO:0000313" key="12">
    <source>
        <dbReference type="EMBL" id="QDU67451.1"/>
    </source>
</evidence>
<dbReference type="PANTHER" id="PTHR11766:SF1">
    <property type="entry name" value="TYROSINE--TRNA LIGASE"/>
    <property type="match status" value="1"/>
</dbReference>
<dbReference type="RefSeq" id="WP_145065646.1">
    <property type="nucleotide sequence ID" value="NZ_CP036287.1"/>
</dbReference>
<dbReference type="InterPro" id="IPR024108">
    <property type="entry name" value="Tyr-tRNA-ligase_bac_2"/>
</dbReference>
<keyword evidence="4 9" id="KW-0067">ATP-binding</keyword>
<dbReference type="KEGG" id="pbap:Pla133_25340"/>
<dbReference type="InterPro" id="IPR002942">
    <property type="entry name" value="S4_RNA-bd"/>
</dbReference>
<evidence type="ECO:0000256" key="9">
    <source>
        <dbReference type="HAMAP-Rule" id="MF_02007"/>
    </source>
</evidence>
<comment type="similarity">
    <text evidence="9">Belongs to the class-I aminoacyl-tRNA synthetase family. TyrS type 2 subfamily.</text>
</comment>
<dbReference type="GO" id="GO:0003723">
    <property type="term" value="F:RNA binding"/>
    <property type="evidence" value="ECO:0007669"/>
    <property type="project" value="UniProtKB-KW"/>
</dbReference>
<dbReference type="InterPro" id="IPR024088">
    <property type="entry name" value="Tyr-tRNA-ligase_bac-type"/>
</dbReference>
<dbReference type="InterPro" id="IPR036986">
    <property type="entry name" value="S4_RNA-bd_sf"/>
</dbReference>
<keyword evidence="7 9" id="KW-0030">Aminoacyl-tRNA synthetase</keyword>
<evidence type="ECO:0000313" key="13">
    <source>
        <dbReference type="Proteomes" id="UP000316921"/>
    </source>
</evidence>
<evidence type="ECO:0000256" key="8">
    <source>
        <dbReference type="ARBA" id="ARBA00048248"/>
    </source>
</evidence>
<keyword evidence="2 9" id="KW-0436">Ligase</keyword>
<proteinExistence type="inferred from homology"/>
<comment type="catalytic activity">
    <reaction evidence="8 9">
        <text>tRNA(Tyr) + L-tyrosine + ATP = L-tyrosyl-tRNA(Tyr) + AMP + diphosphate + H(+)</text>
        <dbReference type="Rhea" id="RHEA:10220"/>
        <dbReference type="Rhea" id="RHEA-COMP:9706"/>
        <dbReference type="Rhea" id="RHEA-COMP:9707"/>
        <dbReference type="ChEBI" id="CHEBI:15378"/>
        <dbReference type="ChEBI" id="CHEBI:30616"/>
        <dbReference type="ChEBI" id="CHEBI:33019"/>
        <dbReference type="ChEBI" id="CHEBI:58315"/>
        <dbReference type="ChEBI" id="CHEBI:78442"/>
        <dbReference type="ChEBI" id="CHEBI:78536"/>
        <dbReference type="ChEBI" id="CHEBI:456215"/>
        <dbReference type="EC" id="6.1.1.1"/>
    </reaction>
</comment>
<keyword evidence="3 9" id="KW-0547">Nucleotide-binding</keyword>
<dbReference type="PRINTS" id="PR01040">
    <property type="entry name" value="TRNASYNTHTYR"/>
</dbReference>
<sequence length="398" mass="44146">MATDIEEHLAVFRRGVVDLIDEQELRAKLALGRPLRIKFGMDPSSPDLHVGHAIPLMKLRALQDLGHQIVLIVGSSTAMVGDPTGRNKLRPQLTREQVEINLATYIDQAGKVLDMERTEVHRNSDWFDKLDFGGLLALCGRTTVARMLERDTFDQRMKAGEAVGMHELLYPLLQGWDSVEIRADVELGGTDQLFNLLFGRTLQEQEGQSPQVCFTTPLINGSDGRKMSKSYGNAIAVTEEPKEMFGKIMRIPDEVMGQWFELLTDASPAQIEALLAGHPNEAKHELARRIVGYFHSPQIGQRESEAFIAQFRDKQLPDDIPDVVFDGEWSADGLPLPVLLRGVGLAQSSSDARRLIEQGAVRLDGEVVSDPKHLLVPPAAPLLIQVGKRRFARVSAKA</sequence>
<evidence type="ECO:0000256" key="1">
    <source>
        <dbReference type="ARBA" id="ARBA00022490"/>
    </source>
</evidence>
<feature type="short sequence motif" description="'KMSKS' region" evidence="9">
    <location>
        <begin position="226"/>
        <end position="230"/>
    </location>
</feature>
<dbReference type="InterPro" id="IPR001412">
    <property type="entry name" value="aa-tRNA-synth_I_CS"/>
</dbReference>
<dbReference type="CDD" id="cd00165">
    <property type="entry name" value="S4"/>
    <property type="match status" value="1"/>
</dbReference>
<dbReference type="SMART" id="SM00363">
    <property type="entry name" value="S4"/>
    <property type="match status" value="1"/>
</dbReference>
<accession>A0A518BKE9</accession>
<comment type="subunit">
    <text evidence="9">Homodimer.</text>
</comment>
<protein>
    <recommendedName>
        <fullName evidence="9">Tyrosine--tRNA ligase</fullName>
        <ecNumber evidence="9">6.1.1.1</ecNumber>
    </recommendedName>
    <alternativeName>
        <fullName evidence="9">Tyrosyl-tRNA synthetase</fullName>
        <shortName evidence="9">TyrRS</shortName>
    </alternativeName>
</protein>
<dbReference type="EMBL" id="CP036287">
    <property type="protein sequence ID" value="QDU67451.1"/>
    <property type="molecule type" value="Genomic_DNA"/>
</dbReference>
<evidence type="ECO:0000256" key="10">
    <source>
        <dbReference type="PROSITE-ProRule" id="PRU00182"/>
    </source>
</evidence>
<dbReference type="PROSITE" id="PS00178">
    <property type="entry name" value="AA_TRNA_LIGASE_I"/>
    <property type="match status" value="1"/>
</dbReference>
<dbReference type="Gene3D" id="3.40.50.620">
    <property type="entry name" value="HUPs"/>
    <property type="match status" value="1"/>
</dbReference>
<organism evidence="12 13">
    <name type="scientific">Engelhardtia mirabilis</name>
    <dbReference type="NCBI Taxonomy" id="2528011"/>
    <lineage>
        <taxon>Bacteria</taxon>
        <taxon>Pseudomonadati</taxon>
        <taxon>Planctomycetota</taxon>
        <taxon>Planctomycetia</taxon>
        <taxon>Planctomycetia incertae sedis</taxon>
        <taxon>Engelhardtia</taxon>
    </lineage>
</organism>
<keyword evidence="6 9" id="KW-0648">Protein biosynthesis</keyword>
<dbReference type="GO" id="GO:0005524">
    <property type="term" value="F:ATP binding"/>
    <property type="evidence" value="ECO:0007669"/>
    <property type="project" value="UniProtKB-UniRule"/>
</dbReference>